<keyword evidence="4" id="KW-1185">Reference proteome</keyword>
<reference evidence="3" key="1">
    <citation type="submission" date="2023-04" db="EMBL/GenBank/DDBJ databases">
        <title>Black Yeasts Isolated from many extreme environments.</title>
        <authorList>
            <person name="Coleine C."/>
            <person name="Stajich J.E."/>
            <person name="Selbmann L."/>
        </authorList>
    </citation>
    <scope>NUCLEOTIDE SEQUENCE</scope>
    <source>
        <strain evidence="3">CCFEE 5312</strain>
    </source>
</reference>
<evidence type="ECO:0000313" key="3">
    <source>
        <dbReference type="EMBL" id="KAK3058891.1"/>
    </source>
</evidence>
<keyword evidence="2" id="KW-0472">Membrane</keyword>
<evidence type="ECO:0008006" key="5">
    <source>
        <dbReference type="Google" id="ProtNLM"/>
    </source>
</evidence>
<proteinExistence type="predicted"/>
<feature type="transmembrane region" description="Helical" evidence="2">
    <location>
        <begin position="87"/>
        <end position="108"/>
    </location>
</feature>
<evidence type="ECO:0000256" key="1">
    <source>
        <dbReference type="SAM" id="MobiDB-lite"/>
    </source>
</evidence>
<keyword evidence="2" id="KW-0812">Transmembrane</keyword>
<dbReference type="Pfam" id="PF11735">
    <property type="entry name" value="CAP59_mtransfer"/>
    <property type="match status" value="1"/>
</dbReference>
<evidence type="ECO:0000313" key="4">
    <source>
        <dbReference type="Proteomes" id="UP001271007"/>
    </source>
</evidence>
<sequence length="597" mass="67224">MTVLMMKNYLTPEGQTLLPRTSSSTFSSEDIDLDAIDDTGAHTPTPSSRSRWCSPWIRRYCHRTRARNSSQWLPGRKRGRRSSLMRLLHLSCFIFYMVLCLILVYGTFLPSYSNPPQRYNDLRHRVQVLNQTANVNNEKVFIVASLYDKDGELVSGHWGRSVRGLIDILGHDNVFLSIYENDPNDQSKQALRTFEESLPCDNVIKYEHFDKSELPRAVMEDGTQRFRRMPFLAEVRNRALHPLEDKQSKAHSTRWDKLLYLNDVAFNPIDAANLLLSTNVDERTGKTNYNAACALDFTNPFKYYDTLATRDTDGNTLGVPFYPWFAHAGSGTSRREVLEQKDAVQVKSCWGGMVAFEAKWFQSWNQQSASESTESAQSGIAEAASNHSIGHTTHAGYQNPGGRDSADNLPANPVDPIPTLPLRFRAETDLYWDASECCLIHADLASSAAAPRAPGVLPASDTGTGIFMNPYVRVAYFESVLPWIPLAARFERLYPIPHHFVNIIGGKPDFNARQFEQPGTEVVDRLWTWDEQSLARINNGTGEEGLQGKFEDVRRVAKPGMFCGRPEASYLKVPGDEDRPGVNPVYGIVMAPSNTKR</sequence>
<keyword evidence="2" id="KW-1133">Transmembrane helix</keyword>
<dbReference type="PANTHER" id="PTHR34144">
    <property type="entry name" value="CHROMOSOME 8, WHOLE GENOME SHOTGUN SEQUENCE"/>
    <property type="match status" value="1"/>
</dbReference>
<evidence type="ECO:0000256" key="2">
    <source>
        <dbReference type="SAM" id="Phobius"/>
    </source>
</evidence>
<feature type="region of interest" description="Disordered" evidence="1">
    <location>
        <begin position="389"/>
        <end position="412"/>
    </location>
</feature>
<organism evidence="3 4">
    <name type="scientific">Extremus antarcticus</name>
    <dbReference type="NCBI Taxonomy" id="702011"/>
    <lineage>
        <taxon>Eukaryota</taxon>
        <taxon>Fungi</taxon>
        <taxon>Dikarya</taxon>
        <taxon>Ascomycota</taxon>
        <taxon>Pezizomycotina</taxon>
        <taxon>Dothideomycetes</taxon>
        <taxon>Dothideomycetidae</taxon>
        <taxon>Mycosphaerellales</taxon>
        <taxon>Extremaceae</taxon>
        <taxon>Extremus</taxon>
    </lineage>
</organism>
<gene>
    <name evidence="3" type="ORF">LTR09_000456</name>
</gene>
<accession>A0AAJ0LXF5</accession>
<comment type="caution">
    <text evidence="3">The sequence shown here is derived from an EMBL/GenBank/DDBJ whole genome shotgun (WGS) entry which is preliminary data.</text>
</comment>
<dbReference type="Proteomes" id="UP001271007">
    <property type="component" value="Unassembled WGS sequence"/>
</dbReference>
<dbReference type="EMBL" id="JAWDJX010000001">
    <property type="protein sequence ID" value="KAK3058891.1"/>
    <property type="molecule type" value="Genomic_DNA"/>
</dbReference>
<dbReference type="PANTHER" id="PTHR34144:SF8">
    <property type="entry name" value="GLYCOSYLTRANSFERASE FAMILY 69 PROTEIN"/>
    <property type="match status" value="1"/>
</dbReference>
<dbReference type="AlphaFoldDB" id="A0AAJ0LXF5"/>
<name>A0AAJ0LXF5_9PEZI</name>
<protein>
    <recommendedName>
        <fullName evidence="5">Glycosyltransferase family 69 protein</fullName>
    </recommendedName>
</protein>
<dbReference type="InterPro" id="IPR021047">
    <property type="entry name" value="Mannosyltransferase_CMT1"/>
</dbReference>